<feature type="domain" description="Solute-binding protein family 3/N-terminal" evidence="3">
    <location>
        <begin position="49"/>
        <end position="250"/>
    </location>
</feature>
<feature type="signal peptide" evidence="2">
    <location>
        <begin position="1"/>
        <end position="21"/>
    </location>
</feature>
<gene>
    <name evidence="4" type="ORF">NWE73_05265</name>
</gene>
<dbReference type="Proteomes" id="UP001152321">
    <property type="component" value="Unassembled WGS sequence"/>
</dbReference>
<keyword evidence="1 2" id="KW-0732">Signal</keyword>
<protein>
    <submittedName>
        <fullName evidence="4">Transporter substrate-binding domain-containing protein</fullName>
    </submittedName>
</protein>
<dbReference type="Pfam" id="PF00497">
    <property type="entry name" value="SBP_bac_3"/>
    <property type="match status" value="1"/>
</dbReference>
<organism evidence="4 5">
    <name type="scientific">Bdellovibrio svalbardensis</name>
    <dbReference type="NCBI Taxonomy" id="2972972"/>
    <lineage>
        <taxon>Bacteria</taxon>
        <taxon>Pseudomonadati</taxon>
        <taxon>Bdellovibrionota</taxon>
        <taxon>Bdellovibrionia</taxon>
        <taxon>Bdellovibrionales</taxon>
        <taxon>Pseudobdellovibrionaceae</taxon>
        <taxon>Bdellovibrio</taxon>
    </lineage>
</organism>
<dbReference type="SUPFAM" id="SSF53850">
    <property type="entry name" value="Periplasmic binding protein-like II"/>
    <property type="match status" value="1"/>
</dbReference>
<dbReference type="PANTHER" id="PTHR35936:SF19">
    <property type="entry name" value="AMINO-ACID-BINDING PROTEIN YXEM-RELATED"/>
    <property type="match status" value="1"/>
</dbReference>
<dbReference type="EMBL" id="JANRMI010000001">
    <property type="protein sequence ID" value="MDG0815759.1"/>
    <property type="molecule type" value="Genomic_DNA"/>
</dbReference>
<proteinExistence type="predicted"/>
<dbReference type="PANTHER" id="PTHR35936">
    <property type="entry name" value="MEMBRANE-BOUND LYTIC MUREIN TRANSGLYCOSYLASE F"/>
    <property type="match status" value="1"/>
</dbReference>
<name>A0ABT6DFY5_9BACT</name>
<accession>A0ABT6DFY5</accession>
<sequence length="261" mass="29792">MKTILSKILFFCLLTANPLHAKALCNRVYSVGTNTDAVSKDKAGANLISIEIFNELKKRLDCVYNERVISFSRAAEDLRNNRIDIFAFSFTNESWSKFATSIPIYSVNRLLLVQNKFYKPGAKVADYLKDSKVNFAMLSGGSFFSSSVEIAALQKAHRATFVAFPDGVMDLLSKGKVQAAFTSPIFLRRYAIQYKIKEKTMVVADDSKRLELAIFFSKKRMKPLELKMFEKVIQDMKTDGTLKKIILKYVPEEDFNSYYHF</sequence>
<evidence type="ECO:0000313" key="4">
    <source>
        <dbReference type="EMBL" id="MDG0815759.1"/>
    </source>
</evidence>
<feature type="chain" id="PRO_5046746701" evidence="2">
    <location>
        <begin position="22"/>
        <end position="261"/>
    </location>
</feature>
<evidence type="ECO:0000313" key="5">
    <source>
        <dbReference type="Proteomes" id="UP001152321"/>
    </source>
</evidence>
<dbReference type="RefSeq" id="WP_277577229.1">
    <property type="nucleotide sequence ID" value="NZ_JANRMI010000001.1"/>
</dbReference>
<reference evidence="4" key="1">
    <citation type="submission" date="2022-08" db="EMBL/GenBank/DDBJ databases">
        <title>Novel Bdellovibrio Species Isolated from Svalbard: Designation Bdellovibrio svalbardensis.</title>
        <authorList>
            <person name="Mitchell R.J."/>
            <person name="Choi S.Y."/>
        </authorList>
    </citation>
    <scope>NUCLEOTIDE SEQUENCE</scope>
    <source>
        <strain evidence="4">PAP01</strain>
    </source>
</reference>
<evidence type="ECO:0000256" key="1">
    <source>
        <dbReference type="ARBA" id="ARBA00022729"/>
    </source>
</evidence>
<evidence type="ECO:0000256" key="2">
    <source>
        <dbReference type="SAM" id="SignalP"/>
    </source>
</evidence>
<evidence type="ECO:0000259" key="3">
    <source>
        <dbReference type="Pfam" id="PF00497"/>
    </source>
</evidence>
<dbReference type="InterPro" id="IPR001638">
    <property type="entry name" value="Solute-binding_3/MltF_N"/>
</dbReference>
<keyword evidence="5" id="KW-1185">Reference proteome</keyword>
<comment type="caution">
    <text evidence="4">The sequence shown here is derived from an EMBL/GenBank/DDBJ whole genome shotgun (WGS) entry which is preliminary data.</text>
</comment>
<dbReference type="Gene3D" id="3.40.190.10">
    <property type="entry name" value="Periplasmic binding protein-like II"/>
    <property type="match status" value="2"/>
</dbReference>